<dbReference type="RefSeq" id="WP_061538684.1">
    <property type="nucleotide sequence ID" value="NZ_CP013232.1"/>
</dbReference>
<sequence length="255" mass="27792">MRQFLLSAISSCFLIQAAHAAHPLVTDDTSTQDSGNRQIELNTDWLRQDAIHSHVVNFTYTYGLLKNVDLYANPPATLSSPSGINDVALGVKWRFLEDGDFSLGLKPELTLPSGDPERGLGHGRSSMSLTLIASYQIDSWAFSGNLQAYYNRYRLLADRQANRTMIWRASASALYALDPKWSLVFDGGVVSNTERASDSSGDRHASSNPGYLLTGAIYSPNPNLDLDAGIKFGLGCGACAAQVQRQVGVGVTWRF</sequence>
<feature type="signal peptide" evidence="1">
    <location>
        <begin position="1"/>
        <end position="20"/>
    </location>
</feature>
<evidence type="ECO:0000313" key="3">
    <source>
        <dbReference type="Proteomes" id="UP000072421"/>
    </source>
</evidence>
<evidence type="ECO:0000313" key="2">
    <source>
        <dbReference type="EMBL" id="AMO93384.1"/>
    </source>
</evidence>
<gene>
    <name evidence="2" type="ORF">CFter6_0659</name>
</gene>
<name>A0A127P6T2_9BURK</name>
<dbReference type="Pfam" id="PF13557">
    <property type="entry name" value="Phenol_MetA_deg"/>
    <property type="match status" value="1"/>
</dbReference>
<dbReference type="PATRIC" id="fig|158899.10.peg.677"/>
<accession>A0A127P6T2</accession>
<reference evidence="2 3" key="1">
    <citation type="submission" date="2015-11" db="EMBL/GenBank/DDBJ databases">
        <title>Exploring the genomic traits of fungus-feeding bacterial genus Collimonas.</title>
        <authorList>
            <person name="Song C."/>
            <person name="Schmidt R."/>
            <person name="de Jager V."/>
            <person name="Krzyzanowska D."/>
            <person name="Jongedijk E."/>
            <person name="Cankar K."/>
            <person name="Beekwilder J."/>
            <person name="van Veen A."/>
            <person name="de Boer W."/>
            <person name="van Veen J.A."/>
            <person name="Garbeva P."/>
        </authorList>
    </citation>
    <scope>NUCLEOTIDE SEQUENCE [LARGE SCALE GENOMIC DNA]</scope>
    <source>
        <strain evidence="2 3">Ter6</strain>
    </source>
</reference>
<dbReference type="InterPro" id="IPR025737">
    <property type="entry name" value="FApF"/>
</dbReference>
<dbReference type="OrthoDB" id="110323at2"/>
<dbReference type="EMBL" id="CP013232">
    <property type="protein sequence ID" value="AMO93384.1"/>
    <property type="molecule type" value="Genomic_DNA"/>
</dbReference>
<proteinExistence type="predicted"/>
<feature type="chain" id="PRO_5007276651" evidence="1">
    <location>
        <begin position="21"/>
        <end position="255"/>
    </location>
</feature>
<organism evidence="2">
    <name type="scientific">Collimonas fungivorans</name>
    <dbReference type="NCBI Taxonomy" id="158899"/>
    <lineage>
        <taxon>Bacteria</taxon>
        <taxon>Pseudomonadati</taxon>
        <taxon>Pseudomonadota</taxon>
        <taxon>Betaproteobacteria</taxon>
        <taxon>Burkholderiales</taxon>
        <taxon>Oxalobacteraceae</taxon>
        <taxon>Collimonas</taxon>
    </lineage>
</organism>
<dbReference type="AlphaFoldDB" id="A0A127P6T2"/>
<keyword evidence="1" id="KW-0732">Signal</keyword>
<evidence type="ECO:0000256" key="1">
    <source>
        <dbReference type="SAM" id="SignalP"/>
    </source>
</evidence>
<protein>
    <submittedName>
        <fullName evidence="2">MetA-pathway of phenol degradation family protein</fullName>
    </submittedName>
</protein>
<dbReference type="SUPFAM" id="SSF56935">
    <property type="entry name" value="Porins"/>
    <property type="match status" value="1"/>
</dbReference>
<dbReference type="Proteomes" id="UP000072421">
    <property type="component" value="Chromosome"/>
</dbReference>